<proteinExistence type="predicted"/>
<reference evidence="1" key="1">
    <citation type="journal article" date="2018" name="Genome Biol.">
        <title>SKESA: strategic k-mer extension for scrupulous assemblies.</title>
        <authorList>
            <person name="Souvorov A."/>
            <person name="Agarwala R."/>
            <person name="Lipman D.J."/>
        </authorList>
    </citation>
    <scope>NUCLEOTIDE SEQUENCE</scope>
    <source>
        <strain evidence="1">Morganella morganii ARLG-3209</strain>
    </source>
</reference>
<comment type="caution">
    <text evidence="1">The sequence shown here is derived from an EMBL/GenBank/DDBJ whole genome shotgun (WGS) entry which is preliminary data.</text>
</comment>
<dbReference type="EMBL" id="DACSWI010000001">
    <property type="protein sequence ID" value="HAT3807307.1"/>
    <property type="molecule type" value="Genomic_DNA"/>
</dbReference>
<dbReference type="NCBIfam" id="TIGR03359">
    <property type="entry name" value="VI_chp_6"/>
    <property type="match status" value="1"/>
</dbReference>
<dbReference type="Pfam" id="PF05947">
    <property type="entry name" value="T6SS_TssF"/>
    <property type="match status" value="1"/>
</dbReference>
<evidence type="ECO:0000313" key="2">
    <source>
        <dbReference type="Proteomes" id="UP000865968"/>
    </source>
</evidence>
<dbReference type="InterPro" id="IPR010272">
    <property type="entry name" value="T6SS_TssF"/>
</dbReference>
<accession>A0AAN5RYA2</accession>
<dbReference type="AlphaFoldDB" id="A0AAN5RYA2"/>
<evidence type="ECO:0000313" key="1">
    <source>
        <dbReference type="EMBL" id="HAT3807307.1"/>
    </source>
</evidence>
<gene>
    <name evidence="1" type="primary">tssF</name>
    <name evidence="1" type="ORF">I8608_000085</name>
</gene>
<protein>
    <submittedName>
        <fullName evidence="1">Type VI secretion system baseplate subunit TssF</fullName>
    </submittedName>
</protein>
<dbReference type="PANTHER" id="PTHR35370">
    <property type="entry name" value="CYTOPLASMIC PROTEIN-RELATED-RELATED"/>
    <property type="match status" value="1"/>
</dbReference>
<dbReference type="Proteomes" id="UP000865968">
    <property type="component" value="Unassembled WGS sequence"/>
</dbReference>
<reference evidence="1" key="2">
    <citation type="submission" date="2020-10" db="EMBL/GenBank/DDBJ databases">
        <authorList>
            <consortium name="NCBI Pathogen Detection Project"/>
        </authorList>
    </citation>
    <scope>NUCLEOTIDE SEQUENCE</scope>
    <source>
        <strain evidence="1">Morganella morganii ARLG-3209</strain>
    </source>
</reference>
<organism evidence="1 2">
    <name type="scientific">Morganella morganii</name>
    <name type="common">Proteus morganii</name>
    <dbReference type="NCBI Taxonomy" id="582"/>
    <lineage>
        <taxon>Bacteria</taxon>
        <taxon>Pseudomonadati</taxon>
        <taxon>Pseudomonadota</taxon>
        <taxon>Gammaproteobacteria</taxon>
        <taxon>Enterobacterales</taxon>
        <taxon>Morganellaceae</taxon>
        <taxon>Morganella</taxon>
    </lineage>
</organism>
<dbReference type="PIRSF" id="PIRSF028304">
    <property type="entry name" value="UCP028304"/>
    <property type="match status" value="1"/>
</dbReference>
<dbReference type="PANTHER" id="PTHR35370:SF1">
    <property type="entry name" value="TYPE VI SECRETION SYSTEM COMPONENT TSSF1"/>
    <property type="match status" value="1"/>
</dbReference>
<name>A0AAN5RYA2_MORMO</name>
<sequence>MPRNPRFSDELEYLQLLEDTVARHKPHLVNFLAEKSTDPDVLRLLEGFAYLSASLRSQIERQFPELSNSLVTMLWPSYARPFPSMTVMQFVPSPSLSRPVSVPAGTRFESQPVTLDESDAEEDILHQMTCHFTQSRDLRVMPFTVSSVTADRQSVTVSFSLPQPVRLADAGLAELQIYLGGDDYTSQELYFLLNHAVSGATLATGKHTYQPENMTVSPVGFSREDALLPYPKNSYEGHRLLQEYFSFPRAFLFLNIEGLNDIPAVMSGDHFSLTIHFSRPLPPAADINNDSIRINCVPAANLFPMESEAIELDGRQSEYPLSPGFAHPGSYDIFSVTRVDGLRRCAGQPAKMTHYTQFESFHHQEPVNKGDDELYYRLRTLPSPDDGGFRHRMSFVRSTEPALVGCDETISVSLLCTNRDVAGYLRAGSVTRSTAPLPDIAAVSNIMKPTQTLRPLLDHSLHWSVLTNMSLNYQSLLSLDALRQLLQLYDLTSVFHQQTARQTQKCLDALVSMTTQPAEYLYRGLPVRGLKSTLSVHQSAFSSEGGLYLFCSVIAHFFGLYTSVNTFHELEVINMDNREVYVWPAKVNHTVLR</sequence>